<gene>
    <name evidence="2" type="ORF">ACFFUR_06915</name>
</gene>
<accession>A0ABV5J6D7</accession>
<dbReference type="RefSeq" id="WP_290249217.1">
    <property type="nucleotide sequence ID" value="NZ_JAUFQT010000002.1"/>
</dbReference>
<dbReference type="Proteomes" id="UP001589654">
    <property type="component" value="Unassembled WGS sequence"/>
</dbReference>
<feature type="transmembrane region" description="Helical" evidence="1">
    <location>
        <begin position="41"/>
        <end position="69"/>
    </location>
</feature>
<organism evidence="2 3">
    <name type="scientific">Echinicola jeungdonensis</name>
    <dbReference type="NCBI Taxonomy" id="709343"/>
    <lineage>
        <taxon>Bacteria</taxon>
        <taxon>Pseudomonadati</taxon>
        <taxon>Bacteroidota</taxon>
        <taxon>Cytophagia</taxon>
        <taxon>Cytophagales</taxon>
        <taxon>Cyclobacteriaceae</taxon>
        <taxon>Echinicola</taxon>
    </lineage>
</organism>
<keyword evidence="3" id="KW-1185">Reference proteome</keyword>
<sequence length="242" mass="27500">MHLSGLLTLQLIAHLMADFFFQTDRLAKEKNQLGFQCPFLKWHALIVFLLSWILSFQLTFAGGALIIAITHFLMDGFKKYLNQSKLFGKYAFFIDQGFHFLVIILVVFFFGRYFEIQSILPLRLPIKGLLIILAFLICLKPANIFIKEVFRAFEIPVPDNDDLPNAGKLIGVLERVLVLTFILLGQFQAVGFLIAAKSILRYKNDDTLKTEYVLIGTMLSFGIALLAAVLLSLERLVGLYFV</sequence>
<evidence type="ECO:0000313" key="2">
    <source>
        <dbReference type="EMBL" id="MFB9211529.1"/>
    </source>
</evidence>
<keyword evidence="1" id="KW-1133">Transmembrane helix</keyword>
<feature type="transmembrane region" description="Helical" evidence="1">
    <location>
        <begin position="212"/>
        <end position="233"/>
    </location>
</feature>
<dbReference type="InterPro" id="IPR021737">
    <property type="entry name" value="Phage_phiKZ_Orf197"/>
</dbReference>
<proteinExistence type="predicted"/>
<reference evidence="2 3" key="1">
    <citation type="submission" date="2024-09" db="EMBL/GenBank/DDBJ databases">
        <authorList>
            <person name="Sun Q."/>
            <person name="Mori K."/>
        </authorList>
    </citation>
    <scope>NUCLEOTIDE SEQUENCE [LARGE SCALE GENOMIC DNA]</scope>
    <source>
        <strain evidence="2 3">CECT 7682</strain>
    </source>
</reference>
<keyword evidence="1" id="KW-0812">Transmembrane</keyword>
<evidence type="ECO:0000256" key="1">
    <source>
        <dbReference type="SAM" id="Phobius"/>
    </source>
</evidence>
<feature type="transmembrane region" description="Helical" evidence="1">
    <location>
        <begin position="176"/>
        <end position="200"/>
    </location>
</feature>
<keyword evidence="1" id="KW-0472">Membrane</keyword>
<protein>
    <submittedName>
        <fullName evidence="2">DUF3307 domain-containing protein</fullName>
    </submittedName>
</protein>
<feature type="transmembrane region" description="Helical" evidence="1">
    <location>
        <begin position="90"/>
        <end position="114"/>
    </location>
</feature>
<feature type="transmembrane region" description="Helical" evidence="1">
    <location>
        <begin position="126"/>
        <end position="146"/>
    </location>
</feature>
<evidence type="ECO:0000313" key="3">
    <source>
        <dbReference type="Proteomes" id="UP001589654"/>
    </source>
</evidence>
<comment type="caution">
    <text evidence="2">The sequence shown here is derived from an EMBL/GenBank/DDBJ whole genome shotgun (WGS) entry which is preliminary data.</text>
</comment>
<dbReference type="Pfam" id="PF11750">
    <property type="entry name" value="DUF3307"/>
    <property type="match status" value="1"/>
</dbReference>
<name>A0ABV5J6D7_9BACT</name>
<dbReference type="EMBL" id="JBHMEW010000050">
    <property type="protein sequence ID" value="MFB9211529.1"/>
    <property type="molecule type" value="Genomic_DNA"/>
</dbReference>